<feature type="compositionally biased region" description="Basic and acidic residues" evidence="1">
    <location>
        <begin position="347"/>
        <end position="357"/>
    </location>
</feature>
<dbReference type="Proteomes" id="UP000650582">
    <property type="component" value="Unassembled WGS sequence"/>
</dbReference>
<dbReference type="Pfam" id="PF02862">
    <property type="entry name" value="DDHD"/>
    <property type="match status" value="1"/>
</dbReference>
<dbReference type="PROSITE" id="PS51043">
    <property type="entry name" value="DDHD"/>
    <property type="match status" value="1"/>
</dbReference>
<dbReference type="SMART" id="SM01127">
    <property type="entry name" value="DDHD"/>
    <property type="match status" value="1"/>
</dbReference>
<dbReference type="InterPro" id="IPR004177">
    <property type="entry name" value="DDHD_dom"/>
</dbReference>
<comment type="caution">
    <text evidence="3">The sequence shown here is derived from an EMBL/GenBank/DDBJ whole genome shotgun (WGS) entry which is preliminary data.</text>
</comment>
<proteinExistence type="predicted"/>
<dbReference type="PANTHER" id="PTHR23509">
    <property type="entry name" value="PA-PL1 PHOSPHOLIPASE FAMILY"/>
    <property type="match status" value="1"/>
</dbReference>
<feature type="compositionally biased region" description="Basic and acidic residues" evidence="1">
    <location>
        <begin position="306"/>
        <end position="315"/>
    </location>
</feature>
<feature type="region of interest" description="Disordered" evidence="1">
    <location>
        <begin position="276"/>
        <end position="362"/>
    </location>
</feature>
<feature type="region of interest" description="Disordered" evidence="1">
    <location>
        <begin position="652"/>
        <end position="671"/>
    </location>
</feature>
<sequence>MEVDEQQAPEIYVQWYHAGPAELLSSAPVTLDPTAWQKLSREESNACEGVWKSLSSEEQATAHQFIEDELQVPSLDEDDNDFLGVPVGTDKLFEINVRTMRASRCFFYSLPAGVFADVKYSYILYFGGLQDLQSKSDVAYGCTTRAVEPALSRELEEAYQYVPHSSYLPSQWGLTQILYLGSQIKPYLPSYPDEVQAALSAGTLEAQDKLKTVLQKSNHSAVFQDARSARIFQGTTPPSVGLFSWGMGRGRGGLFPGATVVWRGIEAAEEVTAAVTATGAGGKDKDKPSRPALEGRRLSVSSLEEGANKRQKLEVAPDASRIRRPGVHPRQSEDGITRSESPASTKSEGDRPKKVLEVEPVPQDEDTVVTDLFLIIHGIGQGRKQSQSPALSSIMRNRRAQFLPIPWRASMKLELDEERRREQEGLDNHFTLADITPKKSIPYVRELTNNVLIDIPYFMSQHRDRMIESVCLTANRAYRLWCARNPDFESHGRVHLLAHSLGSALSAHILSAQPTIQHPLSEFTQEELNSMNSQFLFNTSHMFMIGSPLGIFMHINQAQLIARKGRERTMDAREDEALDRTGRFGCLAVDALYNIFNPSDPIAYLLNPCVDSEFAKTMKQSTIPSVGTTTLATLGSRITKMFDGFALPLSGSRAASPAPKSRAKQEESMEALDLGGEDRLVGQARGESRAERRFRALNPHGTIDFALPSEGTISDYVDMITAHGDYWADSSLATFVLTEIFARKEDLLRTGMSLGVKG</sequence>
<dbReference type="AlphaFoldDB" id="A0A8H7HGM8"/>
<protein>
    <submittedName>
        <fullName evidence="3">DDHD protein</fullName>
    </submittedName>
</protein>
<dbReference type="EMBL" id="JACYCC010000021">
    <property type="protein sequence ID" value="KAF8685641.1"/>
    <property type="molecule type" value="Genomic_DNA"/>
</dbReference>
<dbReference type="PANTHER" id="PTHR23509:SF6">
    <property type="entry name" value="PHOSPHOLIPASE C1020.13C-RELATED"/>
    <property type="match status" value="1"/>
</dbReference>
<organism evidence="3 4">
    <name type="scientific">Rhizoctonia solani</name>
    <dbReference type="NCBI Taxonomy" id="456999"/>
    <lineage>
        <taxon>Eukaryota</taxon>
        <taxon>Fungi</taxon>
        <taxon>Dikarya</taxon>
        <taxon>Basidiomycota</taxon>
        <taxon>Agaricomycotina</taxon>
        <taxon>Agaricomycetes</taxon>
        <taxon>Cantharellales</taxon>
        <taxon>Ceratobasidiaceae</taxon>
        <taxon>Rhizoctonia</taxon>
    </lineage>
</organism>
<reference evidence="3" key="1">
    <citation type="submission" date="2020-09" db="EMBL/GenBank/DDBJ databases">
        <title>Comparative genome analyses of four rice-infecting Rhizoctonia solani isolates reveal extensive enrichment of homogalacturonan modification genes.</title>
        <authorList>
            <person name="Lee D.-Y."/>
            <person name="Jeon J."/>
            <person name="Kim K.-T."/>
            <person name="Cheong K."/>
            <person name="Song H."/>
            <person name="Choi G."/>
            <person name="Ko J."/>
            <person name="Opiyo S.O."/>
            <person name="Zuo S."/>
            <person name="Madhav S."/>
            <person name="Lee Y.-H."/>
            <person name="Wang G.-L."/>
        </authorList>
    </citation>
    <scope>NUCLEOTIDE SEQUENCE</scope>
    <source>
        <strain evidence="3">AG1-IA YN-7</strain>
    </source>
</reference>
<accession>A0A8H7HGM8</accession>
<name>A0A8H7HGM8_9AGAM</name>
<feature type="compositionally biased region" description="Basic and acidic residues" evidence="1">
    <location>
        <begin position="282"/>
        <end position="297"/>
    </location>
</feature>
<evidence type="ECO:0000259" key="2">
    <source>
        <dbReference type="PROSITE" id="PS51043"/>
    </source>
</evidence>
<dbReference type="GO" id="GO:0046872">
    <property type="term" value="F:metal ion binding"/>
    <property type="evidence" value="ECO:0007669"/>
    <property type="project" value="InterPro"/>
</dbReference>
<evidence type="ECO:0000256" key="1">
    <source>
        <dbReference type="SAM" id="MobiDB-lite"/>
    </source>
</evidence>
<dbReference type="InterPro" id="IPR058055">
    <property type="entry name" value="PA-PLA1"/>
</dbReference>
<feature type="domain" description="DDHD" evidence="2">
    <location>
        <begin position="535"/>
        <end position="742"/>
    </location>
</feature>
<dbReference type="GO" id="GO:0005737">
    <property type="term" value="C:cytoplasm"/>
    <property type="evidence" value="ECO:0007669"/>
    <property type="project" value="TreeGrafter"/>
</dbReference>
<dbReference type="GO" id="GO:0004620">
    <property type="term" value="F:phospholipase activity"/>
    <property type="evidence" value="ECO:0007669"/>
    <property type="project" value="TreeGrafter"/>
</dbReference>
<gene>
    <name evidence="3" type="ORF">RHS04_00520</name>
</gene>
<evidence type="ECO:0000313" key="4">
    <source>
        <dbReference type="Proteomes" id="UP000650582"/>
    </source>
</evidence>
<evidence type="ECO:0000313" key="3">
    <source>
        <dbReference type="EMBL" id="KAF8685641.1"/>
    </source>
</evidence>